<comment type="catalytic activity">
    <reaction evidence="11">
        <text>citrate = D-threo-isocitrate</text>
        <dbReference type="Rhea" id="RHEA:10336"/>
        <dbReference type="ChEBI" id="CHEBI:15562"/>
        <dbReference type="ChEBI" id="CHEBI:16947"/>
        <dbReference type="EC" id="4.2.1.3"/>
    </reaction>
</comment>
<keyword evidence="16" id="KW-1185">Reference proteome</keyword>
<dbReference type="GO" id="GO:0005829">
    <property type="term" value="C:cytosol"/>
    <property type="evidence" value="ECO:0007669"/>
    <property type="project" value="TreeGrafter"/>
</dbReference>
<dbReference type="NCBIfam" id="NF005558">
    <property type="entry name" value="PRK07229.1"/>
    <property type="match status" value="1"/>
</dbReference>
<dbReference type="GO" id="GO:0046872">
    <property type="term" value="F:metal ion binding"/>
    <property type="evidence" value="ECO:0007669"/>
    <property type="project" value="UniProtKB-KW"/>
</dbReference>
<evidence type="ECO:0000313" key="16">
    <source>
        <dbReference type="Proteomes" id="UP000334019"/>
    </source>
</evidence>
<keyword evidence="10 15" id="KW-0456">Lyase</keyword>
<evidence type="ECO:0000256" key="9">
    <source>
        <dbReference type="ARBA" id="ARBA00023014"/>
    </source>
</evidence>
<dbReference type="FunFam" id="3.30.499.10:FF:000003">
    <property type="entry name" value="Aconitate hydratase, mitochondrial"/>
    <property type="match status" value="1"/>
</dbReference>
<dbReference type="GO" id="GO:0003994">
    <property type="term" value="F:aconitate hydratase activity"/>
    <property type="evidence" value="ECO:0007669"/>
    <property type="project" value="UniProtKB-EC"/>
</dbReference>
<protein>
    <recommendedName>
        <fullName evidence="4">aconitate hydratase</fullName>
        <ecNumber evidence="4">4.2.1.3</ecNumber>
    </recommendedName>
    <alternativeName>
        <fullName evidence="12">Citrate hydro-lyase</fullName>
    </alternativeName>
</protein>
<evidence type="ECO:0000313" key="15">
    <source>
        <dbReference type="EMBL" id="QGG95098.1"/>
    </source>
</evidence>
<evidence type="ECO:0000256" key="5">
    <source>
        <dbReference type="ARBA" id="ARBA00022532"/>
    </source>
</evidence>
<dbReference type="InterPro" id="IPR050926">
    <property type="entry name" value="Aconitase/IPM_isomerase"/>
</dbReference>
<evidence type="ECO:0000256" key="10">
    <source>
        <dbReference type="ARBA" id="ARBA00023239"/>
    </source>
</evidence>
<dbReference type="SUPFAM" id="SSF52016">
    <property type="entry name" value="LeuD/IlvD-like"/>
    <property type="match status" value="1"/>
</dbReference>
<dbReference type="Gene3D" id="3.20.19.10">
    <property type="entry name" value="Aconitase, domain 4"/>
    <property type="match status" value="1"/>
</dbReference>
<dbReference type="InterPro" id="IPR001030">
    <property type="entry name" value="Acoase/IPM_deHydtase_lsu_aba"/>
</dbReference>
<dbReference type="UniPathway" id="UPA00946"/>
<dbReference type="FunFam" id="3.30.499.10:FF:000004">
    <property type="entry name" value="Aconitate hydratase, mitochondrial"/>
    <property type="match status" value="1"/>
</dbReference>
<feature type="domain" description="Aconitase/3-isopropylmalate dehydratase large subunit alpha/beta/alpha" evidence="13">
    <location>
        <begin position="38"/>
        <end position="480"/>
    </location>
</feature>
<evidence type="ECO:0000256" key="12">
    <source>
        <dbReference type="ARBA" id="ARBA00029682"/>
    </source>
</evidence>
<keyword evidence="5" id="KW-0816">Tricarboxylic acid cycle</keyword>
<dbReference type="SUPFAM" id="SSF53732">
    <property type="entry name" value="Aconitase iron-sulfur domain"/>
    <property type="match status" value="1"/>
</dbReference>
<evidence type="ECO:0000256" key="7">
    <source>
        <dbReference type="ARBA" id="ARBA00022946"/>
    </source>
</evidence>
<dbReference type="PROSITE" id="PS00450">
    <property type="entry name" value="ACONITASE_1"/>
    <property type="match status" value="1"/>
</dbReference>
<organism evidence="15 16">
    <name type="scientific">Actinomarinicola tropica</name>
    <dbReference type="NCBI Taxonomy" id="2789776"/>
    <lineage>
        <taxon>Bacteria</taxon>
        <taxon>Bacillati</taxon>
        <taxon>Actinomycetota</taxon>
        <taxon>Acidimicrobiia</taxon>
        <taxon>Acidimicrobiales</taxon>
        <taxon>Iamiaceae</taxon>
        <taxon>Actinomarinicola</taxon>
    </lineage>
</organism>
<name>A0A5Q2RDX8_9ACTN</name>
<dbReference type="Pfam" id="PF00694">
    <property type="entry name" value="Aconitase_C"/>
    <property type="match status" value="1"/>
</dbReference>
<dbReference type="KEGG" id="atq:GH723_08280"/>
<evidence type="ECO:0000256" key="4">
    <source>
        <dbReference type="ARBA" id="ARBA00012926"/>
    </source>
</evidence>
<comment type="cofactor">
    <cofactor evidence="1">
        <name>[4Fe-4S] cluster</name>
        <dbReference type="ChEBI" id="CHEBI:49883"/>
    </cofactor>
</comment>
<dbReference type="UniPathway" id="UPA00223">
    <property type="reaction ID" value="UER00718"/>
</dbReference>
<reference evidence="15 16" key="1">
    <citation type="submission" date="2019-11" db="EMBL/GenBank/DDBJ databases">
        <authorList>
            <person name="He Y."/>
        </authorList>
    </citation>
    <scope>NUCLEOTIDE SEQUENCE [LARGE SCALE GENOMIC DNA]</scope>
    <source>
        <strain evidence="15 16">SCSIO 58843</strain>
    </source>
</reference>
<dbReference type="RefSeq" id="WP_153759206.1">
    <property type="nucleotide sequence ID" value="NZ_CP045851.1"/>
</dbReference>
<evidence type="ECO:0000256" key="11">
    <source>
        <dbReference type="ARBA" id="ARBA00023501"/>
    </source>
</evidence>
<evidence type="ECO:0000256" key="6">
    <source>
        <dbReference type="ARBA" id="ARBA00022723"/>
    </source>
</evidence>
<dbReference type="InterPro" id="IPR000573">
    <property type="entry name" value="AconitaseA/IPMdHydase_ssu_swvl"/>
</dbReference>
<dbReference type="EC" id="4.2.1.3" evidence="4"/>
<evidence type="ECO:0000259" key="14">
    <source>
        <dbReference type="Pfam" id="PF00694"/>
    </source>
</evidence>
<dbReference type="InterPro" id="IPR018136">
    <property type="entry name" value="Aconitase_4Fe-4S_BS"/>
</dbReference>
<keyword evidence="7" id="KW-0809">Transit peptide</keyword>
<dbReference type="AlphaFoldDB" id="A0A5Q2RDX8"/>
<comment type="pathway">
    <text evidence="2">Carbohydrate metabolism; tricarboxylic acid cycle; isocitrate from oxaloacetate: step 2/2.</text>
</comment>
<keyword evidence="8" id="KW-0408">Iron</keyword>
<dbReference type="FunFam" id="3.20.19.10:FF:000002">
    <property type="entry name" value="Aconitate hydratase, mitochondrial"/>
    <property type="match status" value="1"/>
</dbReference>
<dbReference type="InterPro" id="IPR006248">
    <property type="entry name" value="Aconitase_mito-like"/>
</dbReference>
<keyword evidence="6" id="KW-0479">Metal-binding</keyword>
<dbReference type="InterPro" id="IPR036008">
    <property type="entry name" value="Aconitase_4Fe-4S_dom"/>
</dbReference>
<evidence type="ECO:0000256" key="1">
    <source>
        <dbReference type="ARBA" id="ARBA00001966"/>
    </source>
</evidence>
<dbReference type="PANTHER" id="PTHR43160:SF3">
    <property type="entry name" value="ACONITATE HYDRATASE, MITOCHONDRIAL"/>
    <property type="match status" value="1"/>
</dbReference>
<gene>
    <name evidence="15" type="ORF">GH723_08280</name>
</gene>
<dbReference type="Pfam" id="PF00330">
    <property type="entry name" value="Aconitase"/>
    <property type="match status" value="1"/>
</dbReference>
<keyword evidence="9" id="KW-0411">Iron-sulfur</keyword>
<dbReference type="GO" id="GO:0006099">
    <property type="term" value="P:tricarboxylic acid cycle"/>
    <property type="evidence" value="ECO:0007669"/>
    <property type="project" value="UniProtKB-UniPathway"/>
</dbReference>
<dbReference type="EMBL" id="CP045851">
    <property type="protein sequence ID" value="QGG95098.1"/>
    <property type="molecule type" value="Genomic_DNA"/>
</dbReference>
<dbReference type="Gene3D" id="3.30.499.10">
    <property type="entry name" value="Aconitase, domain 3"/>
    <property type="match status" value="2"/>
</dbReference>
<evidence type="ECO:0000256" key="8">
    <source>
        <dbReference type="ARBA" id="ARBA00023004"/>
    </source>
</evidence>
<dbReference type="Proteomes" id="UP000334019">
    <property type="component" value="Chromosome"/>
</dbReference>
<evidence type="ECO:0000256" key="2">
    <source>
        <dbReference type="ARBA" id="ARBA00004717"/>
    </source>
</evidence>
<dbReference type="InterPro" id="IPR015932">
    <property type="entry name" value="Aconitase_dom2"/>
</dbReference>
<dbReference type="NCBIfam" id="TIGR01340">
    <property type="entry name" value="aconitase_mito"/>
    <property type="match status" value="1"/>
</dbReference>
<proteinExistence type="inferred from homology"/>
<comment type="similarity">
    <text evidence="3">Belongs to the aconitase/IPM isomerase family.</text>
</comment>
<dbReference type="PROSITE" id="PS01244">
    <property type="entry name" value="ACONITASE_2"/>
    <property type="match status" value="1"/>
</dbReference>
<dbReference type="FunFam" id="3.40.1060.10:FF:000001">
    <property type="entry name" value="Aconitate hydratase, mitochondrial"/>
    <property type="match status" value="1"/>
</dbReference>
<dbReference type="PANTHER" id="PTHR43160">
    <property type="entry name" value="ACONITATE HYDRATASE B"/>
    <property type="match status" value="1"/>
</dbReference>
<dbReference type="Gene3D" id="3.40.1060.10">
    <property type="entry name" value="Aconitase, Domain 2"/>
    <property type="match status" value="1"/>
</dbReference>
<dbReference type="PRINTS" id="PR00415">
    <property type="entry name" value="ACONITASE"/>
</dbReference>
<evidence type="ECO:0000259" key="13">
    <source>
        <dbReference type="Pfam" id="PF00330"/>
    </source>
</evidence>
<evidence type="ECO:0000256" key="3">
    <source>
        <dbReference type="ARBA" id="ARBA00007185"/>
    </source>
</evidence>
<accession>A0A5Q2RDX8</accession>
<dbReference type="InterPro" id="IPR015928">
    <property type="entry name" value="Aconitase/3IPM_dehydase_swvl"/>
</dbReference>
<dbReference type="GO" id="GO:0051539">
    <property type="term" value="F:4 iron, 4 sulfur cluster binding"/>
    <property type="evidence" value="ECO:0007669"/>
    <property type="project" value="InterPro"/>
</dbReference>
<sequence length="758" mass="80871">MAVAANTPIELIHRVYGTLDERLAVGRRRLGRALTLAEKVLVNHLDDPETGGLDRGVSYTDLRPDRVAMQDATAQMALLQFMTAGLPEVAVPSTVHCDHLIQAKENGKVDLMAALEGNSEVYDFLESVSAKYGIGFWKPGSGIIHQVVLEQYAFPGGMMIGTDSHTPNAGGLGMIAIGVGGADAVDVMTDFPFNIRWPKLIGVKLTGSLNGWTAPKDIILEVARILTVKGGTGAIVEYFGPGAESISATGKATICNMGAEIGATTSLFGYDDAMARYLKATGREEVADAANAVAHHLRADDEVLANPEAYYDQVIEIDLDTLEPLINGPHTPDLSRPVSRVGADAQLNGWPTTISYALVGSCTNSSYEDITRAASIAREAAAKGLRCQTDLMITPGSEQVRATIERDGLLADFERIGATVLANACGPCIGQWSRSDVSEGDLNTIVTSYNRNFPKRNDGLSTTLAFVTSPETVVALAIAGSLDFNPLTDTLTNDAGEEVRLSVPVGVELPDQGFTAGESGFIAPPEDASAVEVVVRPDSDRLQLLEPFAPWDGNDLVELPVLMKAQGKCTTDHISAAGPWLKYRGHLENISGNLFAGAVNAFTGEAGTGKDITDGQTRPYPEIAKRYGEAGIRWIAIGDENYGEGSSREHAAMEPRFRGAAAVITRSFARIHEANLKKQGVLPLTFADPADYEKVGEDDRISILGLADLTPDAPVQGRIHHADGATTDISLLHTMSPEQIEWFRAGSALNIIRRNTAG</sequence>
<dbReference type="InterPro" id="IPR015931">
    <property type="entry name" value="Acnase/IPM_dHydase_lsu_aba_1/3"/>
</dbReference>
<feature type="domain" description="Aconitase A/isopropylmalate dehydratase small subunit swivel" evidence="14">
    <location>
        <begin position="560"/>
        <end position="688"/>
    </location>
</feature>